<keyword evidence="7" id="KW-0106">Calcium</keyword>
<dbReference type="InterPro" id="IPR015377">
    <property type="entry name" value="Fumarylacetoacetase_N"/>
</dbReference>
<dbReference type="GO" id="GO:0016787">
    <property type="term" value="F:hydrolase activity"/>
    <property type="evidence" value="ECO:0007669"/>
    <property type="project" value="UniProtKB-KW"/>
</dbReference>
<comment type="cofactor">
    <cofactor evidence="1">
        <name>Ca(2+)</name>
        <dbReference type="ChEBI" id="CHEBI:29108"/>
    </cofactor>
</comment>
<evidence type="ECO:0000259" key="12">
    <source>
        <dbReference type="Pfam" id="PF09298"/>
    </source>
</evidence>
<accession>A0ABW4SPW9</accession>
<dbReference type="RefSeq" id="WP_379569300.1">
    <property type="nucleotide sequence ID" value="NZ_JBHUFV010000005.1"/>
</dbReference>
<evidence type="ECO:0000256" key="1">
    <source>
        <dbReference type="ARBA" id="ARBA00001913"/>
    </source>
</evidence>
<dbReference type="Gene3D" id="3.90.850.10">
    <property type="entry name" value="Fumarylacetoacetase-like, C-terminal domain"/>
    <property type="match status" value="1"/>
</dbReference>
<dbReference type="SUPFAM" id="SSF63433">
    <property type="entry name" value="Fumarylacetoacetate hydrolase, FAH, N-terminal domain"/>
    <property type="match status" value="1"/>
</dbReference>
<comment type="caution">
    <text evidence="13">The sequence shown here is derived from an EMBL/GenBank/DDBJ whole genome shotgun (WGS) entry which is preliminary data.</text>
</comment>
<proteinExistence type="predicted"/>
<evidence type="ECO:0000256" key="8">
    <source>
        <dbReference type="ARBA" id="ARBA00022842"/>
    </source>
</evidence>
<comment type="pathway">
    <text evidence="3">Amino-acid degradation; L-phenylalanine degradation; acetoacetate and fumarate from L-phenylalanine: step 6/6.</text>
</comment>
<dbReference type="InterPro" id="IPR036663">
    <property type="entry name" value="Fumarylacetoacetase_C_sf"/>
</dbReference>
<evidence type="ECO:0000256" key="10">
    <source>
        <dbReference type="ARBA" id="ARBA00023232"/>
    </source>
</evidence>
<evidence type="ECO:0000256" key="2">
    <source>
        <dbReference type="ARBA" id="ARBA00001946"/>
    </source>
</evidence>
<evidence type="ECO:0000259" key="11">
    <source>
        <dbReference type="Pfam" id="PF01557"/>
    </source>
</evidence>
<keyword evidence="8" id="KW-0460">Magnesium</keyword>
<dbReference type="InterPro" id="IPR011234">
    <property type="entry name" value="Fumarylacetoacetase-like_C"/>
</dbReference>
<feature type="domain" description="Fumarylacetoacetase-like C-terminal" evidence="11">
    <location>
        <begin position="144"/>
        <end position="372"/>
    </location>
</feature>
<keyword evidence="10" id="KW-0585">Phenylalanine catabolism</keyword>
<sequence length="376" mass="40705">MAWVPIPEGSDFPIHNLPYGVFSREGELPRVGVAIGDQVLDLHQLTATGVMPEAYWFAAGKLNTFMGAGPRAWFHVRERLTELLTDVSYMDRVLPCLLPQSKVRMHLPFNVADLVLFQTSIENATNLGRMFHPPGRDPLPPTWRMMPVGQYGRASAVAVSGSRVVRPSGQRRDGFLKPAERLDLSAELGYVVGVPSAPPYPLGTKDFPHHVFGMVLMNVWRAYDLISMESRALGPFLGQSFAVSVSPWVVPLAALNAARVEQPETGPEPAEYLRAYEPAGLRITLGVNVNDQLLSEPDYARQYWTGPQLLAHSTIAGAPLRTGDLLASGPVGGNGTLLELTGNGPFLADGDSVLLTARTFDGVGFGEVRGTVSPAV</sequence>
<keyword evidence="6 13" id="KW-0378">Hydrolase</keyword>
<dbReference type="InterPro" id="IPR005959">
    <property type="entry name" value="Fumarylacetoacetase"/>
</dbReference>
<reference evidence="14" key="1">
    <citation type="journal article" date="2019" name="Int. J. Syst. Evol. Microbiol.">
        <title>The Global Catalogue of Microorganisms (GCM) 10K type strain sequencing project: providing services to taxonomists for standard genome sequencing and annotation.</title>
        <authorList>
            <consortium name="The Broad Institute Genomics Platform"/>
            <consortium name="The Broad Institute Genome Sequencing Center for Infectious Disease"/>
            <person name="Wu L."/>
            <person name="Ma J."/>
        </authorList>
    </citation>
    <scope>NUCLEOTIDE SEQUENCE [LARGE SCALE GENOMIC DNA]</scope>
    <source>
        <strain evidence="14">ICMP 6774ER</strain>
    </source>
</reference>
<evidence type="ECO:0000256" key="5">
    <source>
        <dbReference type="ARBA" id="ARBA00022723"/>
    </source>
</evidence>
<dbReference type="Gene3D" id="2.30.30.230">
    <property type="entry name" value="Fumarylacetoacetase, N-terminal domain"/>
    <property type="match status" value="1"/>
</dbReference>
<dbReference type="Pfam" id="PF01557">
    <property type="entry name" value="FAA_hydrolase"/>
    <property type="match status" value="1"/>
</dbReference>
<protein>
    <recommendedName>
        <fullName evidence="4">fumarylacetoacetase</fullName>
        <ecNumber evidence="4">3.7.1.2</ecNumber>
    </recommendedName>
</protein>
<comment type="cofactor">
    <cofactor evidence="2">
        <name>Mg(2+)</name>
        <dbReference type="ChEBI" id="CHEBI:18420"/>
    </cofactor>
</comment>
<keyword evidence="14" id="KW-1185">Reference proteome</keyword>
<dbReference type="EMBL" id="JBHUFV010000005">
    <property type="protein sequence ID" value="MFD1930671.1"/>
    <property type="molecule type" value="Genomic_DNA"/>
</dbReference>
<dbReference type="Proteomes" id="UP001597368">
    <property type="component" value="Unassembled WGS sequence"/>
</dbReference>
<organism evidence="13 14">
    <name type="scientific">Nonomuraea mangrovi</name>
    <dbReference type="NCBI Taxonomy" id="2316207"/>
    <lineage>
        <taxon>Bacteria</taxon>
        <taxon>Bacillati</taxon>
        <taxon>Actinomycetota</taxon>
        <taxon>Actinomycetes</taxon>
        <taxon>Streptosporangiales</taxon>
        <taxon>Streptosporangiaceae</taxon>
        <taxon>Nonomuraea</taxon>
    </lineage>
</organism>
<dbReference type="PANTHER" id="PTHR43069">
    <property type="entry name" value="FUMARYLACETOACETASE"/>
    <property type="match status" value="1"/>
</dbReference>
<evidence type="ECO:0000313" key="13">
    <source>
        <dbReference type="EMBL" id="MFD1930671.1"/>
    </source>
</evidence>
<dbReference type="EC" id="3.7.1.2" evidence="4"/>
<evidence type="ECO:0000256" key="6">
    <source>
        <dbReference type="ARBA" id="ARBA00022801"/>
    </source>
</evidence>
<dbReference type="PANTHER" id="PTHR43069:SF2">
    <property type="entry name" value="FUMARYLACETOACETASE"/>
    <property type="match status" value="1"/>
</dbReference>
<evidence type="ECO:0000256" key="4">
    <source>
        <dbReference type="ARBA" id="ARBA00012094"/>
    </source>
</evidence>
<dbReference type="Pfam" id="PF09298">
    <property type="entry name" value="FAA_hydrolase_N"/>
    <property type="match status" value="1"/>
</dbReference>
<evidence type="ECO:0000313" key="14">
    <source>
        <dbReference type="Proteomes" id="UP001597368"/>
    </source>
</evidence>
<feature type="domain" description="Fumarylacetoacetase N-terminal" evidence="12">
    <location>
        <begin position="15"/>
        <end position="108"/>
    </location>
</feature>
<evidence type="ECO:0000256" key="9">
    <source>
        <dbReference type="ARBA" id="ARBA00022878"/>
    </source>
</evidence>
<keyword evidence="5" id="KW-0479">Metal-binding</keyword>
<evidence type="ECO:0000256" key="3">
    <source>
        <dbReference type="ARBA" id="ARBA00004782"/>
    </source>
</evidence>
<dbReference type="SUPFAM" id="SSF56529">
    <property type="entry name" value="FAH"/>
    <property type="match status" value="1"/>
</dbReference>
<keyword evidence="9" id="KW-0828">Tyrosine catabolism</keyword>
<gene>
    <name evidence="13" type="ORF">ACFSKW_04175</name>
</gene>
<name>A0ABW4SPW9_9ACTN</name>
<evidence type="ECO:0000256" key="7">
    <source>
        <dbReference type="ARBA" id="ARBA00022837"/>
    </source>
</evidence>
<dbReference type="InterPro" id="IPR036462">
    <property type="entry name" value="Fumarylacetoacetase_N_sf"/>
</dbReference>